<evidence type="ECO:0000256" key="5">
    <source>
        <dbReference type="ARBA" id="ARBA00023180"/>
    </source>
</evidence>
<sequence>MRPLSRLLFSSALTLCAVPAFAMPVANNSGETAHPQPDSVTTTGTLKVNGKAIAYHAVAGTLLVHGRKYDDSRVVLKQRGDLSATSGPEQNTPGKASKDGKENGPIASMFYTAYFRDNANTRTRPLVFLYNGGPGSASVWLQMGSFGPWRVSTPGVEHQPPPPYALIANPQSLLDVADLVFIDAPGTGYSRIGGKKAEKEFYGIDGDAAAFTHFIMAFLAKYHRFESPRYLFGESYGTLRSALVANELEQEEGIDLNGVILLSQILSYDNNADTPQFNPGNDEPYVLSLPTYAATAWYHHRLPQRPDQLAPFLREVEQFASTDYLLALQEGSLLPEPRKRTIAERLHHYTGLPAAYLLRANLRVNGGMFTHQLEAAEDTTTGRLDTRFAGPSLDPMSKEAEYDPQSSALSSAYLSSFNAYVRNTLHYGGEVPYRVFAPGANEHWDTHHSVPLPGGEDASITPNVMPDLAMAMKTNPTLKIMLNSGLFDLATPYYQAQHELHHLPIPDRLQANISTYQYPTGHMVYVDAKSLQALHDNVAAFIAATTH</sequence>
<evidence type="ECO:0000256" key="7">
    <source>
        <dbReference type="SAM" id="SignalP"/>
    </source>
</evidence>
<dbReference type="RefSeq" id="WP_165600223.1">
    <property type="nucleotide sequence ID" value="NZ_SORZ01000001.1"/>
</dbReference>
<feature type="region of interest" description="Disordered" evidence="6">
    <location>
        <begin position="79"/>
        <end position="103"/>
    </location>
</feature>
<dbReference type="Proteomes" id="UP000315037">
    <property type="component" value="Unassembled WGS sequence"/>
</dbReference>
<keyword evidence="4" id="KW-0378">Hydrolase</keyword>
<keyword evidence="5" id="KW-0325">Glycoprotein</keyword>
<keyword evidence="2" id="KW-0645">Protease</keyword>
<keyword evidence="9" id="KW-1185">Reference proteome</keyword>
<feature type="signal peptide" evidence="7">
    <location>
        <begin position="1"/>
        <end position="22"/>
    </location>
</feature>
<dbReference type="InterPro" id="IPR029058">
    <property type="entry name" value="AB_hydrolase_fold"/>
</dbReference>
<evidence type="ECO:0000313" key="9">
    <source>
        <dbReference type="Proteomes" id="UP000315037"/>
    </source>
</evidence>
<gene>
    <name evidence="8" type="ORF">E3202_02185</name>
</gene>
<name>A0A506UR46_9PROT</name>
<dbReference type="PANTHER" id="PTHR11802:SF3">
    <property type="entry name" value="RETINOID-INDUCIBLE SERINE CARBOXYPEPTIDASE"/>
    <property type="match status" value="1"/>
</dbReference>
<dbReference type="Pfam" id="PF00450">
    <property type="entry name" value="Peptidase_S10"/>
    <property type="match status" value="1"/>
</dbReference>
<reference evidence="8 9" key="1">
    <citation type="submission" date="2019-03" db="EMBL/GenBank/DDBJ databases">
        <title>The complete genome sequence of Neokomagataea sp. Jb2 NBRC113641.</title>
        <authorList>
            <person name="Chua K.-O."/>
            <person name="Chan K.-G."/>
            <person name="See-Too W.-S."/>
        </authorList>
    </citation>
    <scope>NUCLEOTIDE SEQUENCE [LARGE SCALE GENOMIC DNA]</scope>
    <source>
        <strain evidence="8 9">Jb2</strain>
    </source>
</reference>
<proteinExistence type="predicted"/>
<evidence type="ECO:0000256" key="3">
    <source>
        <dbReference type="ARBA" id="ARBA00022729"/>
    </source>
</evidence>
<dbReference type="GO" id="GO:0004185">
    <property type="term" value="F:serine-type carboxypeptidase activity"/>
    <property type="evidence" value="ECO:0007669"/>
    <property type="project" value="InterPro"/>
</dbReference>
<feature type="chain" id="PRO_5021331808" evidence="7">
    <location>
        <begin position="23"/>
        <end position="547"/>
    </location>
</feature>
<dbReference type="AlphaFoldDB" id="A0A506UR46"/>
<evidence type="ECO:0000313" key="8">
    <source>
        <dbReference type="EMBL" id="TPW35772.1"/>
    </source>
</evidence>
<feature type="compositionally biased region" description="Polar residues" evidence="6">
    <location>
        <begin position="83"/>
        <end position="94"/>
    </location>
</feature>
<protein>
    <submittedName>
        <fullName evidence="8">Peptidase S10</fullName>
    </submittedName>
</protein>
<keyword evidence="3 7" id="KW-0732">Signal</keyword>
<dbReference type="EMBL" id="SORZ01000001">
    <property type="protein sequence ID" value="TPW35772.1"/>
    <property type="molecule type" value="Genomic_DNA"/>
</dbReference>
<dbReference type="GO" id="GO:0006508">
    <property type="term" value="P:proteolysis"/>
    <property type="evidence" value="ECO:0007669"/>
    <property type="project" value="UniProtKB-KW"/>
</dbReference>
<evidence type="ECO:0000256" key="6">
    <source>
        <dbReference type="SAM" id="MobiDB-lite"/>
    </source>
</evidence>
<evidence type="ECO:0000256" key="4">
    <source>
        <dbReference type="ARBA" id="ARBA00022801"/>
    </source>
</evidence>
<comment type="caution">
    <text evidence="8">The sequence shown here is derived from an EMBL/GenBank/DDBJ whole genome shotgun (WGS) entry which is preliminary data.</text>
</comment>
<evidence type="ECO:0000256" key="2">
    <source>
        <dbReference type="ARBA" id="ARBA00022670"/>
    </source>
</evidence>
<dbReference type="InterPro" id="IPR001563">
    <property type="entry name" value="Peptidase_S10"/>
</dbReference>
<dbReference type="PANTHER" id="PTHR11802">
    <property type="entry name" value="SERINE PROTEASE FAMILY S10 SERINE CARBOXYPEPTIDASE"/>
    <property type="match status" value="1"/>
</dbReference>
<evidence type="ECO:0000256" key="1">
    <source>
        <dbReference type="ARBA" id="ARBA00022645"/>
    </source>
</evidence>
<organism evidence="8 9">
    <name type="scientific">Oecophyllibacter saccharovorans</name>
    <dbReference type="NCBI Taxonomy" id="2558360"/>
    <lineage>
        <taxon>Bacteria</taxon>
        <taxon>Pseudomonadati</taxon>
        <taxon>Pseudomonadota</taxon>
        <taxon>Alphaproteobacteria</taxon>
        <taxon>Acetobacterales</taxon>
        <taxon>Acetobacteraceae</taxon>
        <taxon>Oecophyllibacter</taxon>
    </lineage>
</organism>
<dbReference type="SUPFAM" id="SSF53474">
    <property type="entry name" value="alpha/beta-Hydrolases"/>
    <property type="match status" value="1"/>
</dbReference>
<dbReference type="Gene3D" id="3.40.50.1820">
    <property type="entry name" value="alpha/beta hydrolase"/>
    <property type="match status" value="1"/>
</dbReference>
<keyword evidence="1" id="KW-0121">Carboxypeptidase</keyword>
<accession>A0A506UR46</accession>